<evidence type="ECO:0000256" key="1">
    <source>
        <dbReference type="ARBA" id="ARBA00004651"/>
    </source>
</evidence>
<keyword evidence="8 11" id="KW-0472">Membrane</keyword>
<feature type="transmembrane region" description="Helical" evidence="11">
    <location>
        <begin position="36"/>
        <end position="58"/>
    </location>
</feature>
<evidence type="ECO:0000256" key="9">
    <source>
        <dbReference type="PROSITE-ProRule" id="PRU00289"/>
    </source>
</evidence>
<feature type="binding site" evidence="9">
    <location>
        <begin position="485"/>
        <end position="492"/>
    </location>
    <ligand>
        <name>ATP</name>
        <dbReference type="ChEBI" id="CHEBI:30616"/>
    </ligand>
</feature>
<evidence type="ECO:0000256" key="11">
    <source>
        <dbReference type="SAM" id="Phobius"/>
    </source>
</evidence>
<keyword evidence="2" id="KW-1003">Cell membrane</keyword>
<evidence type="ECO:0000256" key="8">
    <source>
        <dbReference type="ARBA" id="ARBA00023136"/>
    </source>
</evidence>
<dbReference type="PROSITE" id="PS50901">
    <property type="entry name" value="FTSK"/>
    <property type="match status" value="3"/>
</dbReference>
<evidence type="ECO:0000256" key="2">
    <source>
        <dbReference type="ARBA" id="ARBA00022475"/>
    </source>
</evidence>
<dbReference type="InterPro" id="IPR050206">
    <property type="entry name" value="FtsK/SpoIIIE/SftA"/>
</dbReference>
<feature type="domain" description="FtsK" evidence="12">
    <location>
        <begin position="462"/>
        <end position="662"/>
    </location>
</feature>
<evidence type="ECO:0000256" key="4">
    <source>
        <dbReference type="ARBA" id="ARBA00022737"/>
    </source>
</evidence>
<name>A0ABW3FMT8_9PSEU</name>
<dbReference type="Pfam" id="PF01580">
    <property type="entry name" value="FtsK_SpoIIIE"/>
    <property type="match status" value="2"/>
</dbReference>
<dbReference type="SUPFAM" id="SSF52540">
    <property type="entry name" value="P-loop containing nucleoside triphosphate hydrolases"/>
    <property type="match status" value="3"/>
</dbReference>
<organism evidence="13 14">
    <name type="scientific">Saccharopolyspora rosea</name>
    <dbReference type="NCBI Taxonomy" id="524884"/>
    <lineage>
        <taxon>Bacteria</taxon>
        <taxon>Bacillati</taxon>
        <taxon>Actinomycetota</taxon>
        <taxon>Actinomycetes</taxon>
        <taxon>Pseudonocardiales</taxon>
        <taxon>Pseudonocardiaceae</taxon>
        <taxon>Saccharopolyspora</taxon>
    </lineage>
</organism>
<accession>A0ABW3FMT8</accession>
<feature type="domain" description="FtsK" evidence="12">
    <location>
        <begin position="1094"/>
        <end position="1276"/>
    </location>
</feature>
<keyword evidence="7 11" id="KW-1133">Transmembrane helix</keyword>
<comment type="caution">
    <text evidence="13">The sequence shown here is derived from an EMBL/GenBank/DDBJ whole genome shotgun (WGS) entry which is preliminary data.</text>
</comment>
<dbReference type="InterPro" id="IPR023836">
    <property type="entry name" value="EccCa-like_Actinobacteria"/>
</dbReference>
<keyword evidence="4" id="KW-0677">Repeat</keyword>
<evidence type="ECO:0000313" key="14">
    <source>
        <dbReference type="Proteomes" id="UP001597018"/>
    </source>
</evidence>
<evidence type="ECO:0000256" key="10">
    <source>
        <dbReference type="SAM" id="MobiDB-lite"/>
    </source>
</evidence>
<feature type="domain" description="FtsK" evidence="12">
    <location>
        <begin position="813"/>
        <end position="1004"/>
    </location>
</feature>
<dbReference type="InterPro" id="IPR002543">
    <property type="entry name" value="FtsK_dom"/>
</dbReference>
<evidence type="ECO:0000256" key="3">
    <source>
        <dbReference type="ARBA" id="ARBA00022692"/>
    </source>
</evidence>
<feature type="binding site" evidence="9">
    <location>
        <begin position="1111"/>
        <end position="1118"/>
    </location>
    <ligand>
        <name>ATP</name>
        <dbReference type="ChEBI" id="CHEBI:30616"/>
    </ligand>
</feature>
<dbReference type="SMART" id="SM00382">
    <property type="entry name" value="AAA"/>
    <property type="match status" value="3"/>
</dbReference>
<feature type="transmembrane region" description="Helical" evidence="11">
    <location>
        <begin position="70"/>
        <end position="90"/>
    </location>
</feature>
<dbReference type="NCBIfam" id="TIGR03925">
    <property type="entry name" value="T7SS_EccC_b"/>
    <property type="match status" value="1"/>
</dbReference>
<feature type="region of interest" description="Disordered" evidence="10">
    <location>
        <begin position="1"/>
        <end position="28"/>
    </location>
</feature>
<dbReference type="EMBL" id="JBHTIW010000001">
    <property type="protein sequence ID" value="MFD0918320.1"/>
    <property type="molecule type" value="Genomic_DNA"/>
</dbReference>
<keyword evidence="6 9" id="KW-0067">ATP-binding</keyword>
<reference evidence="14" key="1">
    <citation type="journal article" date="2019" name="Int. J. Syst. Evol. Microbiol.">
        <title>The Global Catalogue of Microorganisms (GCM) 10K type strain sequencing project: providing services to taxonomists for standard genome sequencing and annotation.</title>
        <authorList>
            <consortium name="The Broad Institute Genomics Platform"/>
            <consortium name="The Broad Institute Genome Sequencing Center for Infectious Disease"/>
            <person name="Wu L."/>
            <person name="Ma J."/>
        </authorList>
    </citation>
    <scope>NUCLEOTIDE SEQUENCE [LARGE SCALE GENOMIC DNA]</scope>
    <source>
        <strain evidence="14">CCUG 56401</strain>
    </source>
</reference>
<proteinExistence type="predicted"/>
<evidence type="ECO:0000256" key="5">
    <source>
        <dbReference type="ARBA" id="ARBA00022741"/>
    </source>
</evidence>
<sequence length="1311" mass="144219">MSVVLFRRPDRQPGPQMPHGELSLQEPPELPETQSALSGMITYMPMALSSLAMVMIFLRPGMGGKSDTMMYFAIGMMVIAAVGMLAAQFLRASSDRKRQMTAARRDFLRYLRQQRRRVRRTIEAQRHAQLWRHPAPEALWSLVRTSRLWELRPEHPDFGEVRIAVGDQQLATRISPISTKPVEDLEPLCAHALRRFINAYGTVPDQPIALFLRAYARVVLRGEPDAETARGAVRAMLAQLAVLHAPQDLRIVVVGSQQRHWEWTKWLPHCHHESEVDGAGPVRLVCDTVAELEGLLGEELAGRPFFDRDAAPSQDEPYVVVVLDGAQPSPSSRMAGGGYRNVTVVDLGTALDWRSDPRTLLLRLSADRAEVVETGRAGKETGTVVGRPDQLGTVRAESLARLLSPYRLAVSTSSTEPLATDFELTTLLNITDLRSADLPRLFAQRASGPSRLRVPIGITGDGSPVELDIKESAQGGMGPHGMLIGATGSGKSELLRTLVLALALTHSSETLNFVLVDFKGGATFLGLDRLPHTAAVITNLADEAALVERMKDALHGELVRRQELLRKAGNYSSVADYEKARAEGAPLEPLPTLFVVVDEFSELLAAHREFMDLFIMIGRLGRSLAVHLLLASQRLDEGRMHQLESHLSYRIGLRTFSAMESRGVLGVPDAHQLPAQPGSGYLKTDVDTLLRFKAAYVSGPHRQVRRELRQAVVARQIVPYTTSYVTPRALPPAEPDPEPEEGTASLLEVAVDRLADSGPPAHRVWLPPLDVPPTLEDLLPPLRTSADRGLHAPMREPLRVQVGIIDRPFEQRHEPLIADLTDAGGHVLVMGGPRSGKSTLTATLITALALTHTPREVQFYGLDFGGGTLTSLTGLPHVGGVTGRLDNERMLRTIKQINSLLEEREQRFARLGVDSMATYRRRRAAGEFADDPHGDVFLVVDGWATIRQDHPDLVPHFQLLATRGLNYGIHLIITATRSGEVTASLRDLLGSRFELRLGDPVESLVSMRAAATVPKVPGRGLVEDHGHFLAGLPRLAGDGETAEATQQLVDRIAEEWTGPAAPPVKMLPQLLEVDRLPEPTGQLRVPLGLSGEDLEPLWHDFTEAPHLIVSGDDATGKTNLLRHVARAITARYTPEQARITFVDFRRELFDAVDEPYRLGYAVSRDLAKEAVNGASRAMRRRVPGPEITPDRMDKRDWWTGPEFFLIVDDHDLVAGDAGDSPFAPILDLLAQGHELGLHLIVARSANGLGRAMYDPLIRRLLEVNTPAVLLSCPPSEGPVFHDTKPQKLPVGRAQYITRRKQVQVQTPLLDS</sequence>
<dbReference type="PANTHER" id="PTHR22683:SF1">
    <property type="entry name" value="TYPE VII SECRETION SYSTEM PROTEIN ESSC"/>
    <property type="match status" value="1"/>
</dbReference>
<comment type="subcellular location">
    <subcellularLocation>
        <location evidence="1">Cell membrane</location>
        <topology evidence="1">Multi-pass membrane protein</topology>
    </subcellularLocation>
</comment>
<dbReference type="InterPro" id="IPR023837">
    <property type="entry name" value="EccCb-like_Actinobacteria"/>
</dbReference>
<dbReference type="InterPro" id="IPR027417">
    <property type="entry name" value="P-loop_NTPase"/>
</dbReference>
<dbReference type="Proteomes" id="UP001597018">
    <property type="component" value="Unassembled WGS sequence"/>
</dbReference>
<keyword evidence="5 9" id="KW-0547">Nucleotide-binding</keyword>
<keyword evidence="14" id="KW-1185">Reference proteome</keyword>
<dbReference type="Gene3D" id="3.40.50.300">
    <property type="entry name" value="P-loop containing nucleotide triphosphate hydrolases"/>
    <property type="match status" value="4"/>
</dbReference>
<dbReference type="InterPro" id="IPR003593">
    <property type="entry name" value="AAA+_ATPase"/>
</dbReference>
<evidence type="ECO:0000256" key="6">
    <source>
        <dbReference type="ARBA" id="ARBA00022840"/>
    </source>
</evidence>
<evidence type="ECO:0000259" key="12">
    <source>
        <dbReference type="PROSITE" id="PS50901"/>
    </source>
</evidence>
<protein>
    <submittedName>
        <fullName evidence="13">Type VII secretion protein EccCa</fullName>
    </submittedName>
</protein>
<keyword evidence="3 11" id="KW-0812">Transmembrane</keyword>
<evidence type="ECO:0000256" key="7">
    <source>
        <dbReference type="ARBA" id="ARBA00022989"/>
    </source>
</evidence>
<feature type="binding site" evidence="9">
    <location>
        <begin position="831"/>
        <end position="838"/>
    </location>
    <ligand>
        <name>ATP</name>
        <dbReference type="ChEBI" id="CHEBI:30616"/>
    </ligand>
</feature>
<gene>
    <name evidence="13" type="primary">eccCa</name>
    <name evidence="13" type="ORF">ACFQ16_01045</name>
</gene>
<evidence type="ECO:0000313" key="13">
    <source>
        <dbReference type="EMBL" id="MFD0918320.1"/>
    </source>
</evidence>
<dbReference type="RefSeq" id="WP_263250055.1">
    <property type="nucleotide sequence ID" value="NZ_BAABLT010000034.1"/>
</dbReference>
<dbReference type="PANTHER" id="PTHR22683">
    <property type="entry name" value="SPORULATION PROTEIN RELATED"/>
    <property type="match status" value="1"/>
</dbReference>
<dbReference type="NCBIfam" id="TIGR03924">
    <property type="entry name" value="T7SS_EccC_a"/>
    <property type="match status" value="1"/>
</dbReference>